<keyword evidence="3" id="KW-1185">Reference proteome</keyword>
<keyword evidence="1" id="KW-0472">Membrane</keyword>
<evidence type="ECO:0000313" key="3">
    <source>
        <dbReference type="Proteomes" id="UP000075884"/>
    </source>
</evidence>
<keyword evidence="1" id="KW-0812">Transmembrane</keyword>
<keyword evidence="1" id="KW-1133">Transmembrane helix</keyword>
<feature type="transmembrane region" description="Helical" evidence="1">
    <location>
        <begin position="68"/>
        <end position="87"/>
    </location>
</feature>
<dbReference type="Proteomes" id="UP000075884">
    <property type="component" value="Unassembled WGS sequence"/>
</dbReference>
<evidence type="ECO:0000256" key="1">
    <source>
        <dbReference type="SAM" id="Phobius"/>
    </source>
</evidence>
<evidence type="ECO:0000313" key="2">
    <source>
        <dbReference type="EnsemblMetazoa" id="ADIR007839-PA"/>
    </source>
</evidence>
<accession>A0A182NJL5</accession>
<dbReference type="AlphaFoldDB" id="A0A182NJL5"/>
<dbReference type="Gene3D" id="2.20.20.160">
    <property type="match status" value="1"/>
</dbReference>
<name>A0A182NJL5_9DIPT</name>
<dbReference type="VEuPathDB" id="VectorBase:ADIR007839"/>
<protein>
    <submittedName>
        <fullName evidence="2">Uncharacterized protein</fullName>
    </submittedName>
</protein>
<dbReference type="EnsemblMetazoa" id="ADIR007839-RA">
    <property type="protein sequence ID" value="ADIR007839-PA"/>
    <property type="gene ID" value="ADIR007839"/>
</dbReference>
<proteinExistence type="predicted"/>
<sequence length="295" mass="33980">MVWPARQTEIWQTESVCRPIIGRLIGSGCFTAHRAVVDRGGGLCQVCGRSRWCSLVASGMVAGSSTTYAVIPILIVVSIALLARGVLPYRYHYEDYDTMMGTCRENEVCNIVHHRHWMPSTVDKVCRCPLNTPSCPVVHTRHGNVMNVNSRTQMKFCAPLRELRPCRDGEIALRRKTLYQSYGVKNVSIVVDCLCDHRQSYWTFHNRSGEDFNDARHLFTVVQNYKCVAMKRCAPHEFCGYGRRDYGFIYHRCTCPVSHQCKFDLDEYDDEVSELFYQGPAYVARCVPIYDYDWW</sequence>
<organism evidence="2 3">
    <name type="scientific">Anopheles dirus</name>
    <dbReference type="NCBI Taxonomy" id="7168"/>
    <lineage>
        <taxon>Eukaryota</taxon>
        <taxon>Metazoa</taxon>
        <taxon>Ecdysozoa</taxon>
        <taxon>Arthropoda</taxon>
        <taxon>Hexapoda</taxon>
        <taxon>Insecta</taxon>
        <taxon>Pterygota</taxon>
        <taxon>Neoptera</taxon>
        <taxon>Endopterygota</taxon>
        <taxon>Diptera</taxon>
        <taxon>Nematocera</taxon>
        <taxon>Culicoidea</taxon>
        <taxon>Culicidae</taxon>
        <taxon>Anophelinae</taxon>
        <taxon>Anopheles</taxon>
    </lineage>
</organism>
<reference evidence="2" key="2">
    <citation type="submission" date="2020-05" db="UniProtKB">
        <authorList>
            <consortium name="EnsemblMetazoa"/>
        </authorList>
    </citation>
    <scope>IDENTIFICATION</scope>
    <source>
        <strain evidence="2">WRAIR2</strain>
    </source>
</reference>
<reference evidence="3" key="1">
    <citation type="submission" date="2013-03" db="EMBL/GenBank/DDBJ databases">
        <title>The Genome Sequence of Anopheles dirus WRAIR2.</title>
        <authorList>
            <consortium name="The Broad Institute Genomics Platform"/>
            <person name="Neafsey D.E."/>
            <person name="Walton C."/>
            <person name="Walker B."/>
            <person name="Young S.K."/>
            <person name="Zeng Q."/>
            <person name="Gargeya S."/>
            <person name="Fitzgerald M."/>
            <person name="Haas B."/>
            <person name="Abouelleil A."/>
            <person name="Allen A.W."/>
            <person name="Alvarado L."/>
            <person name="Arachchi H.M."/>
            <person name="Berlin A.M."/>
            <person name="Chapman S.B."/>
            <person name="Gainer-Dewar J."/>
            <person name="Goldberg J."/>
            <person name="Griggs A."/>
            <person name="Gujja S."/>
            <person name="Hansen M."/>
            <person name="Howarth C."/>
            <person name="Imamovic A."/>
            <person name="Ireland A."/>
            <person name="Larimer J."/>
            <person name="McCowan C."/>
            <person name="Murphy C."/>
            <person name="Pearson M."/>
            <person name="Poon T.W."/>
            <person name="Priest M."/>
            <person name="Roberts A."/>
            <person name="Saif S."/>
            <person name="Shea T."/>
            <person name="Sisk P."/>
            <person name="Sykes S."/>
            <person name="Wortman J."/>
            <person name="Nusbaum C."/>
            <person name="Birren B."/>
        </authorList>
    </citation>
    <scope>NUCLEOTIDE SEQUENCE [LARGE SCALE GENOMIC DNA]</scope>
    <source>
        <strain evidence="3">WRAIR2</strain>
    </source>
</reference>